<evidence type="ECO:0000313" key="2">
    <source>
        <dbReference type="Proteomes" id="UP001164250"/>
    </source>
</evidence>
<organism evidence="1 2">
    <name type="scientific">Pistacia atlantica</name>
    <dbReference type="NCBI Taxonomy" id="434234"/>
    <lineage>
        <taxon>Eukaryota</taxon>
        <taxon>Viridiplantae</taxon>
        <taxon>Streptophyta</taxon>
        <taxon>Embryophyta</taxon>
        <taxon>Tracheophyta</taxon>
        <taxon>Spermatophyta</taxon>
        <taxon>Magnoliopsida</taxon>
        <taxon>eudicotyledons</taxon>
        <taxon>Gunneridae</taxon>
        <taxon>Pentapetalae</taxon>
        <taxon>rosids</taxon>
        <taxon>malvids</taxon>
        <taxon>Sapindales</taxon>
        <taxon>Anacardiaceae</taxon>
        <taxon>Pistacia</taxon>
    </lineage>
</organism>
<comment type="caution">
    <text evidence="1">The sequence shown here is derived from an EMBL/GenBank/DDBJ whole genome shotgun (WGS) entry which is preliminary data.</text>
</comment>
<gene>
    <name evidence="1" type="ORF">Patl1_16755</name>
</gene>
<accession>A0ACC1B5V4</accession>
<dbReference type="EMBL" id="CM047902">
    <property type="protein sequence ID" value="KAJ0094193.1"/>
    <property type="molecule type" value="Genomic_DNA"/>
</dbReference>
<sequence length="208" mass="24667">MGRRKNPPRILKLLQEQPHLFAAKTKKGRCLPPRMLKLQQHGALMMETERFITPRMLKLRQENLQQRSKLRETHVEVQQEDILLLWQTLMDRPRAFLGRQEPLLHLQGGWIEVGQSMPEQVLQERQQVEVEIEQTLAEKEYQSRLEQNLANEPIIDYSRLTSFLKQDSSFLTPWNWNGRNHTDASQIQNQEKGSIYIPESYFSYSMSR</sequence>
<dbReference type="Proteomes" id="UP001164250">
    <property type="component" value="Chromosome 6"/>
</dbReference>
<name>A0ACC1B5V4_9ROSI</name>
<evidence type="ECO:0000313" key="1">
    <source>
        <dbReference type="EMBL" id="KAJ0094193.1"/>
    </source>
</evidence>
<keyword evidence="2" id="KW-1185">Reference proteome</keyword>
<protein>
    <submittedName>
        <fullName evidence="1">Uncharacterized protein</fullName>
    </submittedName>
</protein>
<proteinExistence type="predicted"/>
<reference evidence="2" key="1">
    <citation type="journal article" date="2023" name="G3 (Bethesda)">
        <title>Genome assembly and association tests identify interacting loci associated with vigor, precocity, and sex in interspecific pistachio rootstocks.</title>
        <authorList>
            <person name="Palmer W."/>
            <person name="Jacygrad E."/>
            <person name="Sagayaradj S."/>
            <person name="Cavanaugh K."/>
            <person name="Han R."/>
            <person name="Bertier L."/>
            <person name="Beede B."/>
            <person name="Kafkas S."/>
            <person name="Golino D."/>
            <person name="Preece J."/>
            <person name="Michelmore R."/>
        </authorList>
    </citation>
    <scope>NUCLEOTIDE SEQUENCE [LARGE SCALE GENOMIC DNA]</scope>
</reference>